<name>A0ABW1EB10_9BACT</name>
<dbReference type="NCBIfam" id="NF033788">
    <property type="entry name" value="HTH_metalloreg"/>
    <property type="match status" value="1"/>
</dbReference>
<dbReference type="InterPro" id="IPR001845">
    <property type="entry name" value="HTH_ArsR_DNA-bd_dom"/>
</dbReference>
<dbReference type="SUPFAM" id="SSF46785">
    <property type="entry name" value="Winged helix' DNA-binding domain"/>
    <property type="match status" value="1"/>
</dbReference>
<sequence length="125" mass="14239">MTRRANPANVFSAIAEPRRREVIALLANGQEYAVNEIVLGMKIAQPAVSKHLGALRRAGVVTVVKRGQHRMYRLNAEGLKPVHEWVKAFERHWNRQINQIKQRSECKALERLIRLDHGSNPSKEG</sequence>
<dbReference type="SMART" id="SM00418">
    <property type="entry name" value="HTH_ARSR"/>
    <property type="match status" value="1"/>
</dbReference>
<dbReference type="InterPro" id="IPR036388">
    <property type="entry name" value="WH-like_DNA-bd_sf"/>
</dbReference>
<dbReference type="RefSeq" id="WP_263333534.1">
    <property type="nucleotide sequence ID" value="NZ_JAGSYH010000002.1"/>
</dbReference>
<feature type="domain" description="HTH arsR-type" evidence="4">
    <location>
        <begin position="1"/>
        <end position="94"/>
    </location>
</feature>
<dbReference type="InterPro" id="IPR036390">
    <property type="entry name" value="WH_DNA-bd_sf"/>
</dbReference>
<organism evidence="5 6">
    <name type="scientific">Acidicapsa dinghuensis</name>
    <dbReference type="NCBI Taxonomy" id="2218256"/>
    <lineage>
        <taxon>Bacteria</taxon>
        <taxon>Pseudomonadati</taxon>
        <taxon>Acidobacteriota</taxon>
        <taxon>Terriglobia</taxon>
        <taxon>Terriglobales</taxon>
        <taxon>Acidobacteriaceae</taxon>
        <taxon>Acidicapsa</taxon>
    </lineage>
</organism>
<dbReference type="PROSITE" id="PS50987">
    <property type="entry name" value="HTH_ARSR_2"/>
    <property type="match status" value="1"/>
</dbReference>
<dbReference type="PANTHER" id="PTHR33154">
    <property type="entry name" value="TRANSCRIPTIONAL REGULATOR, ARSR FAMILY"/>
    <property type="match status" value="1"/>
</dbReference>
<evidence type="ECO:0000256" key="3">
    <source>
        <dbReference type="ARBA" id="ARBA00023163"/>
    </source>
</evidence>
<dbReference type="Pfam" id="PF01022">
    <property type="entry name" value="HTH_5"/>
    <property type="match status" value="1"/>
</dbReference>
<dbReference type="PRINTS" id="PR00778">
    <property type="entry name" value="HTHARSR"/>
</dbReference>
<evidence type="ECO:0000259" key="4">
    <source>
        <dbReference type="PROSITE" id="PS50987"/>
    </source>
</evidence>
<accession>A0ABW1EB10</accession>
<gene>
    <name evidence="5" type="ORF">ACFPT7_04375</name>
</gene>
<dbReference type="CDD" id="cd00090">
    <property type="entry name" value="HTH_ARSR"/>
    <property type="match status" value="1"/>
</dbReference>
<proteinExistence type="predicted"/>
<dbReference type="InterPro" id="IPR051081">
    <property type="entry name" value="HTH_MetalResp_TranReg"/>
</dbReference>
<keyword evidence="2" id="KW-0238">DNA-binding</keyword>
<evidence type="ECO:0000313" key="5">
    <source>
        <dbReference type="EMBL" id="MFC5861517.1"/>
    </source>
</evidence>
<evidence type="ECO:0000313" key="6">
    <source>
        <dbReference type="Proteomes" id="UP001596091"/>
    </source>
</evidence>
<dbReference type="Gene3D" id="1.10.10.10">
    <property type="entry name" value="Winged helix-like DNA-binding domain superfamily/Winged helix DNA-binding domain"/>
    <property type="match status" value="1"/>
</dbReference>
<evidence type="ECO:0000256" key="2">
    <source>
        <dbReference type="ARBA" id="ARBA00023125"/>
    </source>
</evidence>
<dbReference type="Proteomes" id="UP001596091">
    <property type="component" value="Unassembled WGS sequence"/>
</dbReference>
<keyword evidence="1" id="KW-0805">Transcription regulation</keyword>
<keyword evidence="6" id="KW-1185">Reference proteome</keyword>
<evidence type="ECO:0000256" key="1">
    <source>
        <dbReference type="ARBA" id="ARBA00023015"/>
    </source>
</evidence>
<reference evidence="6" key="1">
    <citation type="journal article" date="2019" name="Int. J. Syst. Evol. Microbiol.">
        <title>The Global Catalogue of Microorganisms (GCM) 10K type strain sequencing project: providing services to taxonomists for standard genome sequencing and annotation.</title>
        <authorList>
            <consortium name="The Broad Institute Genomics Platform"/>
            <consortium name="The Broad Institute Genome Sequencing Center for Infectious Disease"/>
            <person name="Wu L."/>
            <person name="Ma J."/>
        </authorList>
    </citation>
    <scope>NUCLEOTIDE SEQUENCE [LARGE SCALE GENOMIC DNA]</scope>
    <source>
        <strain evidence="6">JCM 4087</strain>
    </source>
</reference>
<protein>
    <submittedName>
        <fullName evidence="5">ArsR/SmtB family transcription factor</fullName>
    </submittedName>
</protein>
<comment type="caution">
    <text evidence="5">The sequence shown here is derived from an EMBL/GenBank/DDBJ whole genome shotgun (WGS) entry which is preliminary data.</text>
</comment>
<dbReference type="EMBL" id="JBHSPH010000001">
    <property type="protein sequence ID" value="MFC5861517.1"/>
    <property type="molecule type" value="Genomic_DNA"/>
</dbReference>
<dbReference type="InterPro" id="IPR011991">
    <property type="entry name" value="ArsR-like_HTH"/>
</dbReference>
<keyword evidence="3" id="KW-0804">Transcription</keyword>
<dbReference type="PANTHER" id="PTHR33154:SF33">
    <property type="entry name" value="TRANSCRIPTIONAL REPRESSOR SDPR"/>
    <property type="match status" value="1"/>
</dbReference>